<accession>A0ABU1FR99</accession>
<feature type="signal peptide" evidence="1">
    <location>
        <begin position="1"/>
        <end position="21"/>
    </location>
</feature>
<dbReference type="PANTHER" id="PTHR43649">
    <property type="entry name" value="ARABINOSE-BINDING PROTEIN-RELATED"/>
    <property type="match status" value="1"/>
</dbReference>
<keyword evidence="3" id="KW-1185">Reference proteome</keyword>
<sequence>MTFPRPAALLSIGLLSALALVACGDNSSGEVAEAADISECAPEDTTIEAQFLQWGTKPAENAKEVLEAEYEGLTVEINEVPGGSYDELTQQLVADIAAGSRPDVIMVGLGQVRFWVDEYDPQPFDTSALADTYDERFLEAGSVDGTVYTAPFQTSVPVLFTNTDITENAGVTQAPATYSEWLEAAQQVTEATGNASVHVPRTAISDWPVQAMIQNAGGTLVDEDGMPAFDTEEGREGLAILEEFGSQGLHDSLDVADALDAFTSGNLAYLVYSPQIAATFHDQIGENFEWTVTDFPIPDGGTPELPIGGNGWMVLSEDSCAAAYSYEFISAMLSTENIVESSKDWSYIPVDSKAAQILSEDPLAETPVGYAWTYEGTPTLWGGWHGSSTPAVNQILQDMVQRLTNGEAVDVVVPDTVERIEREVQ</sequence>
<evidence type="ECO:0000256" key="1">
    <source>
        <dbReference type="SAM" id="SignalP"/>
    </source>
</evidence>
<feature type="chain" id="PRO_5046667050" evidence="1">
    <location>
        <begin position="22"/>
        <end position="425"/>
    </location>
</feature>
<dbReference type="PROSITE" id="PS51257">
    <property type="entry name" value="PROKAR_LIPOPROTEIN"/>
    <property type="match status" value="1"/>
</dbReference>
<dbReference type="SUPFAM" id="SSF53850">
    <property type="entry name" value="Periplasmic binding protein-like II"/>
    <property type="match status" value="1"/>
</dbReference>
<comment type="caution">
    <text evidence="2">The sequence shown here is derived from an EMBL/GenBank/DDBJ whole genome shotgun (WGS) entry which is preliminary data.</text>
</comment>
<evidence type="ECO:0000313" key="3">
    <source>
        <dbReference type="Proteomes" id="UP001260872"/>
    </source>
</evidence>
<dbReference type="Pfam" id="PF01547">
    <property type="entry name" value="SBP_bac_1"/>
    <property type="match status" value="1"/>
</dbReference>
<evidence type="ECO:0000313" key="2">
    <source>
        <dbReference type="EMBL" id="MDR5710852.1"/>
    </source>
</evidence>
<keyword evidence="1" id="KW-0732">Signal</keyword>
<reference evidence="3" key="1">
    <citation type="submission" date="2023-07" db="EMBL/GenBank/DDBJ databases">
        <title>Description of three actinobacteria isolated from air of manufacturing shop in a pharmaceutical factory.</title>
        <authorList>
            <person name="Zhang D.-F."/>
        </authorList>
    </citation>
    <scope>NUCLEOTIDE SEQUENCE [LARGE SCALE GENOMIC DNA]</scope>
    <source>
        <strain evidence="3">CCTCC AB 207010</strain>
    </source>
</reference>
<dbReference type="InterPro" id="IPR050490">
    <property type="entry name" value="Bact_solute-bd_prot1"/>
</dbReference>
<organism evidence="2 3">
    <name type="scientific">Nesterenkonia flava</name>
    <dbReference type="NCBI Taxonomy" id="469799"/>
    <lineage>
        <taxon>Bacteria</taxon>
        <taxon>Bacillati</taxon>
        <taxon>Actinomycetota</taxon>
        <taxon>Actinomycetes</taxon>
        <taxon>Micrococcales</taxon>
        <taxon>Micrococcaceae</taxon>
        <taxon>Nesterenkonia</taxon>
    </lineage>
</organism>
<name>A0ABU1FR99_9MICC</name>
<dbReference type="InterPro" id="IPR006059">
    <property type="entry name" value="SBP"/>
</dbReference>
<gene>
    <name evidence="2" type="ORF">RH857_01685</name>
</gene>
<proteinExistence type="predicted"/>
<dbReference type="EMBL" id="JAVKGT010000003">
    <property type="protein sequence ID" value="MDR5710852.1"/>
    <property type="molecule type" value="Genomic_DNA"/>
</dbReference>
<dbReference type="Gene3D" id="3.40.190.10">
    <property type="entry name" value="Periplasmic binding protein-like II"/>
    <property type="match status" value="1"/>
</dbReference>
<dbReference type="RefSeq" id="WP_081652785.1">
    <property type="nucleotide sequence ID" value="NZ_JAVKGT010000003.1"/>
</dbReference>
<protein>
    <submittedName>
        <fullName evidence="2">Extracellular solute-binding protein</fullName>
    </submittedName>
</protein>
<dbReference type="PANTHER" id="PTHR43649:SF12">
    <property type="entry name" value="DIACETYLCHITOBIOSE BINDING PROTEIN DASA"/>
    <property type="match status" value="1"/>
</dbReference>
<dbReference type="Proteomes" id="UP001260872">
    <property type="component" value="Unassembled WGS sequence"/>
</dbReference>